<dbReference type="eggNOG" id="KOG0194">
    <property type="taxonomic scope" value="Eukaryota"/>
</dbReference>
<reference evidence="13" key="2">
    <citation type="submission" date="2020-08" db="EMBL/GenBank/DDBJ databases">
        <authorList>
            <person name="Kikuchi T."/>
        </authorList>
    </citation>
    <scope>NUCLEOTIDE SEQUENCE</scope>
    <source>
        <strain evidence="12">Ka4C1</strain>
    </source>
</reference>
<sequence>MKSSEDKKLENQIYYHGIRNREDIVSELKYKGDFAVRASMDSGFPKLVLNVRGSRGPWNLLLDVVDGKYCLRLERKKEKFPSFETVAELIEHYKIYGLPHGPKLRHPIPRPEWLLRHQALNYDPQKDLLGAGNFCSVFKGTMTRNGVCRQVAIKVCHPSDDMTNRQEIHEACQSMLYEAKIMSNYSHENVVELMGIACDHPPIKIALEFCPGGALEDHIKKRTYICNVELTLYAFEAARGMRYLHMERCIHRDLASRNCLISAQGIIKIADFGLSKVAEEFQTQEKALKHIPLRWMAPETIRKPPVYLVNSDVWSFGALLYELFNHGNAPFFDEKDHRAIAKNIRAAKMPDFPARTPEPIKKMVSEEIWVKEPERRILFDKIVVILFNYIESEMDAFPEVRELAVNKIKGVKRTAILTADKETLLREERTENYRSGKRRGSSEEDSPRRSSNRRTSRKSGMRTVPRSRVPSSHRTRTASSARPSSKDTGKEGNSKENSKDSKEMSSDGQGYTKESKYAKVSKEEDEIRAEDDSEGKTPKEMKSK</sequence>
<keyword evidence="5 8" id="KW-0829">Tyrosine-protein kinase</keyword>
<keyword evidence="7" id="KW-0727">SH2 domain</keyword>
<dbReference type="InterPro" id="IPR036860">
    <property type="entry name" value="SH2_dom_sf"/>
</dbReference>
<dbReference type="InterPro" id="IPR000719">
    <property type="entry name" value="Prot_kinase_dom"/>
</dbReference>
<keyword evidence="15" id="KW-1185">Reference proteome</keyword>
<gene>
    <name evidence="12" type="ORF">BXYJ_LOCUS10807</name>
</gene>
<evidence type="ECO:0000256" key="6">
    <source>
        <dbReference type="ARBA" id="ARBA00051245"/>
    </source>
</evidence>
<dbReference type="EMBL" id="CAJFCV020000005">
    <property type="protein sequence ID" value="CAG9120950.1"/>
    <property type="molecule type" value="Genomic_DNA"/>
</dbReference>
<organism evidence="14 16">
    <name type="scientific">Bursaphelenchus xylophilus</name>
    <name type="common">Pinewood nematode worm</name>
    <name type="synonym">Aphelenchoides xylophilus</name>
    <dbReference type="NCBI Taxonomy" id="6326"/>
    <lineage>
        <taxon>Eukaryota</taxon>
        <taxon>Metazoa</taxon>
        <taxon>Ecdysozoa</taxon>
        <taxon>Nematoda</taxon>
        <taxon>Chromadorea</taxon>
        <taxon>Rhabditida</taxon>
        <taxon>Tylenchina</taxon>
        <taxon>Tylenchomorpha</taxon>
        <taxon>Aphelenchoidea</taxon>
        <taxon>Aphelenchoididae</taxon>
        <taxon>Bursaphelenchus</taxon>
    </lineage>
</organism>
<dbReference type="InterPro" id="IPR008266">
    <property type="entry name" value="Tyr_kinase_AS"/>
</dbReference>
<dbReference type="PROSITE" id="PS50011">
    <property type="entry name" value="PROTEIN_KINASE_DOM"/>
    <property type="match status" value="1"/>
</dbReference>
<keyword evidence="2 8" id="KW-0547">Nucleotide-binding</keyword>
<dbReference type="GO" id="GO:0005524">
    <property type="term" value="F:ATP binding"/>
    <property type="evidence" value="ECO:0007669"/>
    <property type="project" value="UniProtKB-KW"/>
</dbReference>
<evidence type="ECO:0000256" key="3">
    <source>
        <dbReference type="ARBA" id="ARBA00022777"/>
    </source>
</evidence>
<protein>
    <recommendedName>
        <fullName evidence="8">Tyrosine-protein kinase</fullName>
        <ecNumber evidence="8">2.7.10.2</ecNumber>
    </recommendedName>
</protein>
<dbReference type="WBParaSite" id="BXY_0926800.1">
    <property type="protein sequence ID" value="BXY_0926800.1"/>
    <property type="gene ID" value="BXY_0926800"/>
</dbReference>
<dbReference type="EC" id="2.7.10.2" evidence="8"/>
<dbReference type="GO" id="GO:0004715">
    <property type="term" value="F:non-membrane spanning protein tyrosine kinase activity"/>
    <property type="evidence" value="ECO:0007669"/>
    <property type="project" value="UniProtKB-EC"/>
</dbReference>
<dbReference type="InterPro" id="IPR050198">
    <property type="entry name" value="Non-receptor_tyrosine_kinases"/>
</dbReference>
<dbReference type="Proteomes" id="UP000659654">
    <property type="component" value="Unassembled WGS sequence"/>
</dbReference>
<evidence type="ECO:0000313" key="14">
    <source>
        <dbReference type="Proteomes" id="UP000095284"/>
    </source>
</evidence>
<dbReference type="OrthoDB" id="1924287at2759"/>
<evidence type="ECO:0000256" key="4">
    <source>
        <dbReference type="ARBA" id="ARBA00022840"/>
    </source>
</evidence>
<dbReference type="AlphaFoldDB" id="A0A1I7S8C5"/>
<evidence type="ECO:0000256" key="2">
    <source>
        <dbReference type="ARBA" id="ARBA00022741"/>
    </source>
</evidence>
<dbReference type="SMART" id="SM00252">
    <property type="entry name" value="SH2"/>
    <property type="match status" value="1"/>
</dbReference>
<dbReference type="EMBL" id="CAJFDI010000005">
    <property type="protein sequence ID" value="CAD5230078.1"/>
    <property type="molecule type" value="Genomic_DNA"/>
</dbReference>
<dbReference type="Gene3D" id="1.10.510.10">
    <property type="entry name" value="Transferase(Phosphotransferase) domain 1"/>
    <property type="match status" value="1"/>
</dbReference>
<dbReference type="SMR" id="A0A1I7S8C5"/>
<evidence type="ECO:0000313" key="12">
    <source>
        <dbReference type="EMBL" id="CAD5230078.1"/>
    </source>
</evidence>
<comment type="catalytic activity">
    <reaction evidence="6 8">
        <text>L-tyrosyl-[protein] + ATP = O-phospho-L-tyrosyl-[protein] + ADP + H(+)</text>
        <dbReference type="Rhea" id="RHEA:10596"/>
        <dbReference type="Rhea" id="RHEA-COMP:10136"/>
        <dbReference type="Rhea" id="RHEA-COMP:20101"/>
        <dbReference type="ChEBI" id="CHEBI:15378"/>
        <dbReference type="ChEBI" id="CHEBI:30616"/>
        <dbReference type="ChEBI" id="CHEBI:46858"/>
        <dbReference type="ChEBI" id="CHEBI:61978"/>
        <dbReference type="ChEBI" id="CHEBI:456216"/>
        <dbReference type="EC" id="2.7.10.2"/>
    </reaction>
</comment>
<evidence type="ECO:0000313" key="13">
    <source>
        <dbReference type="EMBL" id="CAG9120950.1"/>
    </source>
</evidence>
<keyword evidence="1 8" id="KW-0808">Transferase</keyword>
<evidence type="ECO:0000313" key="16">
    <source>
        <dbReference type="WBParaSite" id="BXY_0926800.1"/>
    </source>
</evidence>
<evidence type="ECO:0000256" key="5">
    <source>
        <dbReference type="ARBA" id="ARBA00023137"/>
    </source>
</evidence>
<reference evidence="16" key="1">
    <citation type="submission" date="2016-11" db="UniProtKB">
        <authorList>
            <consortium name="WormBaseParasite"/>
        </authorList>
    </citation>
    <scope>IDENTIFICATION</scope>
</reference>
<dbReference type="SUPFAM" id="SSF55550">
    <property type="entry name" value="SH2 domain"/>
    <property type="match status" value="1"/>
</dbReference>
<feature type="domain" description="Protein kinase" evidence="11">
    <location>
        <begin position="123"/>
        <end position="390"/>
    </location>
</feature>
<feature type="domain" description="SH2" evidence="10">
    <location>
        <begin position="14"/>
        <end position="108"/>
    </location>
</feature>
<evidence type="ECO:0000256" key="9">
    <source>
        <dbReference type="SAM" id="MobiDB-lite"/>
    </source>
</evidence>
<evidence type="ECO:0000259" key="11">
    <source>
        <dbReference type="PROSITE" id="PS50011"/>
    </source>
</evidence>
<dbReference type="InterPro" id="IPR011009">
    <property type="entry name" value="Kinase-like_dom_sf"/>
</dbReference>
<feature type="compositionally biased region" description="Acidic residues" evidence="9">
    <location>
        <begin position="523"/>
        <end position="533"/>
    </location>
</feature>
<dbReference type="InterPro" id="IPR020635">
    <property type="entry name" value="Tyr_kinase_cat_dom"/>
</dbReference>
<dbReference type="Pfam" id="PF07714">
    <property type="entry name" value="PK_Tyr_Ser-Thr"/>
    <property type="match status" value="1"/>
</dbReference>
<dbReference type="Proteomes" id="UP000582659">
    <property type="component" value="Unassembled WGS sequence"/>
</dbReference>
<feature type="compositionally biased region" description="Basic and acidic residues" evidence="9">
    <location>
        <begin position="484"/>
        <end position="505"/>
    </location>
</feature>
<dbReference type="PROSITE" id="PS50001">
    <property type="entry name" value="SH2"/>
    <property type="match status" value="1"/>
</dbReference>
<dbReference type="SMART" id="SM00219">
    <property type="entry name" value="TyrKc"/>
    <property type="match status" value="1"/>
</dbReference>
<dbReference type="PRINTS" id="PR00109">
    <property type="entry name" value="TYRKINASE"/>
</dbReference>
<evidence type="ECO:0000313" key="15">
    <source>
        <dbReference type="Proteomes" id="UP000659654"/>
    </source>
</evidence>
<proteinExistence type="inferred from homology"/>
<dbReference type="InterPro" id="IPR001245">
    <property type="entry name" value="Ser-Thr/Tyr_kinase_cat_dom"/>
</dbReference>
<accession>A0A1I7S8C5</accession>
<dbReference type="Gene3D" id="3.30.505.10">
    <property type="entry name" value="SH2 domain"/>
    <property type="match status" value="1"/>
</dbReference>
<evidence type="ECO:0000256" key="8">
    <source>
        <dbReference type="RuleBase" id="RU362096"/>
    </source>
</evidence>
<feature type="region of interest" description="Disordered" evidence="9">
    <location>
        <begin position="427"/>
        <end position="544"/>
    </location>
</feature>
<dbReference type="InterPro" id="IPR000980">
    <property type="entry name" value="SH2"/>
</dbReference>
<dbReference type="SUPFAM" id="SSF56112">
    <property type="entry name" value="Protein kinase-like (PK-like)"/>
    <property type="match status" value="1"/>
</dbReference>
<comment type="similarity">
    <text evidence="8">Belongs to the protein kinase superfamily. Tyr protein kinase family.</text>
</comment>
<dbReference type="PANTHER" id="PTHR24418">
    <property type="entry name" value="TYROSINE-PROTEIN KINASE"/>
    <property type="match status" value="1"/>
</dbReference>
<evidence type="ECO:0000259" key="10">
    <source>
        <dbReference type="PROSITE" id="PS50001"/>
    </source>
</evidence>
<feature type="compositionally biased region" description="Basic and acidic residues" evidence="9">
    <location>
        <begin position="534"/>
        <end position="544"/>
    </location>
</feature>
<feature type="compositionally biased region" description="Basic and acidic residues" evidence="9">
    <location>
        <begin position="513"/>
        <end position="522"/>
    </location>
</feature>
<keyword evidence="4 8" id="KW-0067">ATP-binding</keyword>
<evidence type="ECO:0000256" key="7">
    <source>
        <dbReference type="PROSITE-ProRule" id="PRU00191"/>
    </source>
</evidence>
<name>A0A1I7S8C5_BURXY</name>
<dbReference type="Proteomes" id="UP000095284">
    <property type="component" value="Unplaced"/>
</dbReference>
<feature type="compositionally biased region" description="Basic residues" evidence="9">
    <location>
        <begin position="450"/>
        <end position="460"/>
    </location>
</feature>
<feature type="compositionally biased region" description="Basic and acidic residues" evidence="9">
    <location>
        <begin position="427"/>
        <end position="448"/>
    </location>
</feature>
<dbReference type="PROSITE" id="PS00109">
    <property type="entry name" value="PROTEIN_KINASE_TYR"/>
    <property type="match status" value="1"/>
</dbReference>
<evidence type="ECO:0000256" key="1">
    <source>
        <dbReference type="ARBA" id="ARBA00022679"/>
    </source>
</evidence>
<keyword evidence="3 8" id="KW-0418">Kinase</keyword>